<feature type="transmembrane region" description="Helical" evidence="5">
    <location>
        <begin position="373"/>
        <end position="394"/>
    </location>
</feature>
<name>A0A1R2AWU4_9CILI</name>
<evidence type="ECO:0000256" key="2">
    <source>
        <dbReference type="ARBA" id="ARBA00022692"/>
    </source>
</evidence>
<comment type="caution">
    <text evidence="7">The sequence shown here is derived from an EMBL/GenBank/DDBJ whole genome shotgun (WGS) entry which is preliminary data.</text>
</comment>
<dbReference type="EMBL" id="MPUH01001255">
    <property type="protein sequence ID" value="OMJ68986.1"/>
    <property type="molecule type" value="Genomic_DNA"/>
</dbReference>
<feature type="transmembrane region" description="Helical" evidence="5">
    <location>
        <begin position="280"/>
        <end position="303"/>
    </location>
</feature>
<keyword evidence="8" id="KW-1185">Reference proteome</keyword>
<evidence type="ECO:0000256" key="5">
    <source>
        <dbReference type="SAM" id="Phobius"/>
    </source>
</evidence>
<protein>
    <recommendedName>
        <fullName evidence="6">Amino acid transporter transmembrane domain-containing protein</fullName>
    </recommendedName>
</protein>
<feature type="transmembrane region" description="Helical" evidence="5">
    <location>
        <begin position="441"/>
        <end position="460"/>
    </location>
</feature>
<reference evidence="7 8" key="1">
    <citation type="submission" date="2016-11" db="EMBL/GenBank/DDBJ databases">
        <title>The macronuclear genome of Stentor coeruleus: a giant cell with tiny introns.</title>
        <authorList>
            <person name="Slabodnick M."/>
            <person name="Ruby J.G."/>
            <person name="Reiff S.B."/>
            <person name="Swart E.C."/>
            <person name="Gosai S."/>
            <person name="Prabakaran S."/>
            <person name="Witkowska E."/>
            <person name="Larue G.E."/>
            <person name="Fisher S."/>
            <person name="Freeman R.M."/>
            <person name="Gunawardena J."/>
            <person name="Chu W."/>
            <person name="Stover N.A."/>
            <person name="Gregory B.D."/>
            <person name="Nowacki M."/>
            <person name="Derisi J."/>
            <person name="Roy S.W."/>
            <person name="Marshall W.F."/>
            <person name="Sood P."/>
        </authorList>
    </citation>
    <scope>NUCLEOTIDE SEQUENCE [LARGE SCALE GENOMIC DNA]</scope>
    <source>
        <strain evidence="7">WM001</strain>
    </source>
</reference>
<sequence>MADETMGVFSGFVYSINVMIGAGFLGIPYGFSETGYLLSFIYLIILCLLNNYLSLMFLEVIHKAMIIQGMKDEGLLIKLFARDFFLSPQIEGTSYEPSKINDDKRIDASIAMSIIFGKKFGIVYLLVLTLLFEGVLIAYCSIFASSLAANIPLVTGTTCNIYKEGYFSECIFSYWVFLFVYGSIVITLTIKGIKEQRVYQIIMCTMRFVIICVVVFSCAHLIVIGKSISSSSESHPDPIPFNFSNTGIGLPIILFALFYQLQMPSVTQYVKDKKNNLWKIVTMISIVSFIWYGALGLVIPFAIDKVETQVTLNFKDYTGGKDSRNFIDYAISLIVLLFPAFDVISSYSLISISIVDNWKSMLYGTEEISKRKFLMIKLIISGIPLIVSFVLYDIGVILDFVGLSVLFLFQIMIPIAHISVRMVSKAQSSYDVRCYWKPFNLLLSFAFTVLLVYLLVKLIIHV</sequence>
<keyword evidence="4 5" id="KW-0472">Membrane</keyword>
<feature type="transmembrane region" description="Helical" evidence="5">
    <location>
        <begin position="12"/>
        <end position="31"/>
    </location>
</feature>
<dbReference type="PANTHER" id="PTHR16189">
    <property type="entry name" value="TRANSMEMBRANE PROTEIN 104-RELATED"/>
    <property type="match status" value="1"/>
</dbReference>
<evidence type="ECO:0000256" key="1">
    <source>
        <dbReference type="ARBA" id="ARBA00004370"/>
    </source>
</evidence>
<keyword evidence="3 5" id="KW-1133">Transmembrane helix</keyword>
<feature type="transmembrane region" description="Helical" evidence="5">
    <location>
        <begin position="400"/>
        <end position="420"/>
    </location>
</feature>
<evidence type="ECO:0000256" key="4">
    <source>
        <dbReference type="ARBA" id="ARBA00023136"/>
    </source>
</evidence>
<dbReference type="AlphaFoldDB" id="A0A1R2AWU4"/>
<feature type="transmembrane region" description="Helical" evidence="5">
    <location>
        <begin position="171"/>
        <end position="190"/>
    </location>
</feature>
<accession>A0A1R2AWU4</accession>
<feature type="transmembrane region" description="Helical" evidence="5">
    <location>
        <begin position="37"/>
        <end position="61"/>
    </location>
</feature>
<feature type="domain" description="Amino acid transporter transmembrane" evidence="6">
    <location>
        <begin position="6"/>
        <end position="459"/>
    </location>
</feature>
<feature type="transmembrane region" description="Helical" evidence="5">
    <location>
        <begin position="243"/>
        <end position="259"/>
    </location>
</feature>
<evidence type="ECO:0000313" key="8">
    <source>
        <dbReference type="Proteomes" id="UP000187209"/>
    </source>
</evidence>
<dbReference type="Proteomes" id="UP000187209">
    <property type="component" value="Unassembled WGS sequence"/>
</dbReference>
<keyword evidence="2 5" id="KW-0812">Transmembrane</keyword>
<evidence type="ECO:0000256" key="3">
    <source>
        <dbReference type="ARBA" id="ARBA00022989"/>
    </source>
</evidence>
<evidence type="ECO:0000259" key="6">
    <source>
        <dbReference type="Pfam" id="PF01490"/>
    </source>
</evidence>
<dbReference type="Pfam" id="PF01490">
    <property type="entry name" value="Aa_trans"/>
    <property type="match status" value="1"/>
</dbReference>
<dbReference type="InterPro" id="IPR013057">
    <property type="entry name" value="AA_transpt_TM"/>
</dbReference>
<evidence type="ECO:0000313" key="7">
    <source>
        <dbReference type="EMBL" id="OMJ68986.1"/>
    </source>
</evidence>
<feature type="transmembrane region" description="Helical" evidence="5">
    <location>
        <begin position="202"/>
        <end position="223"/>
    </location>
</feature>
<proteinExistence type="predicted"/>
<dbReference type="OrthoDB" id="10254929at2759"/>
<gene>
    <name evidence="7" type="ORF">SteCoe_33415</name>
</gene>
<feature type="transmembrane region" description="Helical" evidence="5">
    <location>
        <begin position="122"/>
        <end position="151"/>
    </location>
</feature>
<organism evidence="7 8">
    <name type="scientific">Stentor coeruleus</name>
    <dbReference type="NCBI Taxonomy" id="5963"/>
    <lineage>
        <taxon>Eukaryota</taxon>
        <taxon>Sar</taxon>
        <taxon>Alveolata</taxon>
        <taxon>Ciliophora</taxon>
        <taxon>Postciliodesmatophora</taxon>
        <taxon>Heterotrichea</taxon>
        <taxon>Heterotrichida</taxon>
        <taxon>Stentoridae</taxon>
        <taxon>Stentor</taxon>
    </lineage>
</organism>
<dbReference type="GO" id="GO:0016020">
    <property type="term" value="C:membrane"/>
    <property type="evidence" value="ECO:0007669"/>
    <property type="project" value="UniProtKB-SubCell"/>
</dbReference>
<comment type="subcellular location">
    <subcellularLocation>
        <location evidence="1">Membrane</location>
    </subcellularLocation>
</comment>
<feature type="transmembrane region" description="Helical" evidence="5">
    <location>
        <begin position="329"/>
        <end position="352"/>
    </location>
</feature>